<evidence type="ECO:0000313" key="6">
    <source>
        <dbReference type="Proteomes" id="UP000011087"/>
    </source>
</evidence>
<dbReference type="PROSITE" id="PS50297">
    <property type="entry name" value="ANK_REP_REGION"/>
    <property type="match status" value="1"/>
</dbReference>
<reference evidence="6" key="2">
    <citation type="submission" date="2012-11" db="EMBL/GenBank/DDBJ databases">
        <authorList>
            <person name="Kuo A."/>
            <person name="Curtis B.A."/>
            <person name="Tanifuji G."/>
            <person name="Burki F."/>
            <person name="Gruber A."/>
            <person name="Irimia M."/>
            <person name="Maruyama S."/>
            <person name="Arias M.C."/>
            <person name="Ball S.G."/>
            <person name="Gile G.H."/>
            <person name="Hirakawa Y."/>
            <person name="Hopkins J.F."/>
            <person name="Rensing S.A."/>
            <person name="Schmutz J."/>
            <person name="Symeonidi A."/>
            <person name="Elias M."/>
            <person name="Eveleigh R.J."/>
            <person name="Herman E.K."/>
            <person name="Klute M.J."/>
            <person name="Nakayama T."/>
            <person name="Obornik M."/>
            <person name="Reyes-Prieto A."/>
            <person name="Armbrust E.V."/>
            <person name="Aves S.J."/>
            <person name="Beiko R.G."/>
            <person name="Coutinho P."/>
            <person name="Dacks J.B."/>
            <person name="Durnford D.G."/>
            <person name="Fast N.M."/>
            <person name="Green B.R."/>
            <person name="Grisdale C."/>
            <person name="Hempe F."/>
            <person name="Henrissat B."/>
            <person name="Hoppner M.P."/>
            <person name="Ishida K.-I."/>
            <person name="Kim E."/>
            <person name="Koreny L."/>
            <person name="Kroth P.G."/>
            <person name="Liu Y."/>
            <person name="Malik S.-B."/>
            <person name="Maier U.G."/>
            <person name="McRose D."/>
            <person name="Mock T."/>
            <person name="Neilson J.A."/>
            <person name="Onodera N.T."/>
            <person name="Poole A.M."/>
            <person name="Pritham E.J."/>
            <person name="Richards T.A."/>
            <person name="Rocap G."/>
            <person name="Roy S.W."/>
            <person name="Sarai C."/>
            <person name="Schaack S."/>
            <person name="Shirato S."/>
            <person name="Slamovits C.H."/>
            <person name="Spencer D.F."/>
            <person name="Suzuki S."/>
            <person name="Worden A.Z."/>
            <person name="Zauner S."/>
            <person name="Barry K."/>
            <person name="Bell C."/>
            <person name="Bharti A.K."/>
            <person name="Crow J.A."/>
            <person name="Grimwood J."/>
            <person name="Kramer R."/>
            <person name="Lindquist E."/>
            <person name="Lucas S."/>
            <person name="Salamov A."/>
            <person name="McFadden G.I."/>
            <person name="Lane C.E."/>
            <person name="Keeling P.J."/>
            <person name="Gray M.W."/>
            <person name="Grigoriev I.V."/>
            <person name="Archibald J.M."/>
        </authorList>
    </citation>
    <scope>NUCLEOTIDE SEQUENCE</scope>
    <source>
        <strain evidence="6">CCMP2712</strain>
    </source>
</reference>
<dbReference type="InterPro" id="IPR036770">
    <property type="entry name" value="Ankyrin_rpt-contain_sf"/>
</dbReference>
<gene>
    <name evidence="4" type="ORF">GUITHDRAFT_100886</name>
</gene>
<dbReference type="HOGENOM" id="CLU_2351112_0_0_1"/>
<dbReference type="PaxDb" id="55529-EKX53178"/>
<dbReference type="PANTHER" id="PTHR24201:SF15">
    <property type="entry name" value="ANKYRIN REPEAT DOMAIN-CONTAINING PROTEIN 66"/>
    <property type="match status" value="1"/>
</dbReference>
<dbReference type="SMART" id="SM00248">
    <property type="entry name" value="ANK"/>
    <property type="match status" value="1"/>
</dbReference>
<dbReference type="EMBL" id="JH992970">
    <property type="protein sequence ID" value="EKX53178.1"/>
    <property type="molecule type" value="Genomic_DNA"/>
</dbReference>
<dbReference type="EnsemblProtists" id="EKX53178">
    <property type="protein sequence ID" value="EKX53178"/>
    <property type="gene ID" value="GUITHDRAFT_100886"/>
</dbReference>
<dbReference type="InterPro" id="IPR002110">
    <property type="entry name" value="Ankyrin_rpt"/>
</dbReference>
<dbReference type="RefSeq" id="XP_005840158.1">
    <property type="nucleotide sequence ID" value="XM_005840101.1"/>
</dbReference>
<reference evidence="4 6" key="1">
    <citation type="journal article" date="2012" name="Nature">
        <title>Algal genomes reveal evolutionary mosaicism and the fate of nucleomorphs.</title>
        <authorList>
            <consortium name="DOE Joint Genome Institute"/>
            <person name="Curtis B.A."/>
            <person name="Tanifuji G."/>
            <person name="Burki F."/>
            <person name="Gruber A."/>
            <person name="Irimia M."/>
            <person name="Maruyama S."/>
            <person name="Arias M.C."/>
            <person name="Ball S.G."/>
            <person name="Gile G.H."/>
            <person name="Hirakawa Y."/>
            <person name="Hopkins J.F."/>
            <person name="Kuo A."/>
            <person name="Rensing S.A."/>
            <person name="Schmutz J."/>
            <person name="Symeonidi A."/>
            <person name="Elias M."/>
            <person name="Eveleigh R.J."/>
            <person name="Herman E.K."/>
            <person name="Klute M.J."/>
            <person name="Nakayama T."/>
            <person name="Obornik M."/>
            <person name="Reyes-Prieto A."/>
            <person name="Armbrust E.V."/>
            <person name="Aves S.J."/>
            <person name="Beiko R.G."/>
            <person name="Coutinho P."/>
            <person name="Dacks J.B."/>
            <person name="Durnford D.G."/>
            <person name="Fast N.M."/>
            <person name="Green B.R."/>
            <person name="Grisdale C.J."/>
            <person name="Hempel F."/>
            <person name="Henrissat B."/>
            <person name="Hoppner M.P."/>
            <person name="Ishida K."/>
            <person name="Kim E."/>
            <person name="Koreny L."/>
            <person name="Kroth P.G."/>
            <person name="Liu Y."/>
            <person name="Malik S.B."/>
            <person name="Maier U.G."/>
            <person name="McRose D."/>
            <person name="Mock T."/>
            <person name="Neilson J.A."/>
            <person name="Onodera N.T."/>
            <person name="Poole A.M."/>
            <person name="Pritham E.J."/>
            <person name="Richards T.A."/>
            <person name="Rocap G."/>
            <person name="Roy S.W."/>
            <person name="Sarai C."/>
            <person name="Schaack S."/>
            <person name="Shirato S."/>
            <person name="Slamovits C.H."/>
            <person name="Spencer D.F."/>
            <person name="Suzuki S."/>
            <person name="Worden A.Z."/>
            <person name="Zauner S."/>
            <person name="Barry K."/>
            <person name="Bell C."/>
            <person name="Bharti A.K."/>
            <person name="Crow J.A."/>
            <person name="Grimwood J."/>
            <person name="Kramer R."/>
            <person name="Lindquist E."/>
            <person name="Lucas S."/>
            <person name="Salamov A."/>
            <person name="McFadden G.I."/>
            <person name="Lane C.E."/>
            <person name="Keeling P.J."/>
            <person name="Gray M.W."/>
            <person name="Grigoriev I.V."/>
            <person name="Archibald J.M."/>
        </authorList>
    </citation>
    <scope>NUCLEOTIDE SEQUENCE</scope>
    <source>
        <strain evidence="4 6">CCMP2712</strain>
    </source>
</reference>
<dbReference type="SUPFAM" id="SSF48403">
    <property type="entry name" value="Ankyrin repeat"/>
    <property type="match status" value="1"/>
</dbReference>
<keyword evidence="6" id="KW-1185">Reference proteome</keyword>
<dbReference type="KEGG" id="gtt:GUITHDRAFT_100886"/>
<evidence type="ECO:0000313" key="5">
    <source>
        <dbReference type="EnsemblProtists" id="EKX53178"/>
    </source>
</evidence>
<accession>L1JYK9</accession>
<dbReference type="OrthoDB" id="542841at2759"/>
<name>L1JYK9_GUITC</name>
<dbReference type="STRING" id="905079.L1JYK9"/>
<dbReference type="Pfam" id="PF12796">
    <property type="entry name" value="Ank_2"/>
    <property type="match status" value="1"/>
</dbReference>
<keyword evidence="1" id="KW-0677">Repeat</keyword>
<dbReference type="Proteomes" id="UP000011087">
    <property type="component" value="Unassembled WGS sequence"/>
</dbReference>
<dbReference type="AlphaFoldDB" id="L1JYK9"/>
<dbReference type="Gene3D" id="1.25.40.20">
    <property type="entry name" value="Ankyrin repeat-containing domain"/>
    <property type="match status" value="1"/>
</dbReference>
<dbReference type="PROSITE" id="PS50088">
    <property type="entry name" value="ANK_REPEAT"/>
    <property type="match status" value="1"/>
</dbReference>
<dbReference type="GeneID" id="17309976"/>
<dbReference type="InterPro" id="IPR050776">
    <property type="entry name" value="Ank_Repeat/CDKN_Inhibitor"/>
</dbReference>
<organism evidence="4">
    <name type="scientific">Guillardia theta (strain CCMP2712)</name>
    <name type="common">Cryptophyte</name>
    <dbReference type="NCBI Taxonomy" id="905079"/>
    <lineage>
        <taxon>Eukaryota</taxon>
        <taxon>Cryptophyceae</taxon>
        <taxon>Pyrenomonadales</taxon>
        <taxon>Geminigeraceae</taxon>
        <taxon>Guillardia</taxon>
    </lineage>
</organism>
<feature type="repeat" description="ANK" evidence="3">
    <location>
        <begin position="22"/>
        <end position="54"/>
    </location>
</feature>
<proteinExistence type="predicted"/>
<evidence type="ECO:0000313" key="4">
    <source>
        <dbReference type="EMBL" id="EKX53178.1"/>
    </source>
</evidence>
<evidence type="ECO:0000256" key="1">
    <source>
        <dbReference type="ARBA" id="ARBA00022737"/>
    </source>
</evidence>
<protein>
    <submittedName>
        <fullName evidence="4 5">Uncharacterized protein</fullName>
    </submittedName>
</protein>
<evidence type="ECO:0000256" key="2">
    <source>
        <dbReference type="ARBA" id="ARBA00023043"/>
    </source>
</evidence>
<sequence>MRVEAVKLLINLGAEINCVNSVGRTPLHYAAMEGRTEACACLLNLGASLTVKSNDGLDPLQEAQIYNFRETADFLISAQGQEGHDAPTQTMTQMHQQ</sequence>
<dbReference type="PANTHER" id="PTHR24201">
    <property type="entry name" value="ANK_REP_REGION DOMAIN-CONTAINING PROTEIN"/>
    <property type="match status" value="1"/>
</dbReference>
<reference evidence="5" key="3">
    <citation type="submission" date="2016-03" db="UniProtKB">
        <authorList>
            <consortium name="EnsemblProtists"/>
        </authorList>
    </citation>
    <scope>IDENTIFICATION</scope>
</reference>
<evidence type="ECO:0000256" key="3">
    <source>
        <dbReference type="PROSITE-ProRule" id="PRU00023"/>
    </source>
</evidence>
<keyword evidence="2 3" id="KW-0040">ANK repeat</keyword>